<dbReference type="Proteomes" id="UP001499986">
    <property type="component" value="Unassembled WGS sequence"/>
</dbReference>
<organism evidence="2 3">
    <name type="scientific">Streptomyces coeruleofuscus</name>
    <dbReference type="NCBI Taxonomy" id="66879"/>
    <lineage>
        <taxon>Bacteria</taxon>
        <taxon>Bacillati</taxon>
        <taxon>Actinomycetota</taxon>
        <taxon>Actinomycetes</taxon>
        <taxon>Kitasatosporales</taxon>
        <taxon>Streptomycetaceae</taxon>
        <taxon>Streptomyces</taxon>
    </lineage>
</organism>
<feature type="region of interest" description="Disordered" evidence="1">
    <location>
        <begin position="1"/>
        <end position="71"/>
    </location>
</feature>
<accession>A0ABP5W1L4</accession>
<keyword evidence="3" id="KW-1185">Reference proteome</keyword>
<comment type="caution">
    <text evidence="2">The sequence shown here is derived from an EMBL/GenBank/DDBJ whole genome shotgun (WGS) entry which is preliminary data.</text>
</comment>
<gene>
    <name evidence="2" type="ORF">GCM10010255_61660</name>
</gene>
<dbReference type="EMBL" id="BAAASE010000009">
    <property type="protein sequence ID" value="GAA2415189.1"/>
    <property type="molecule type" value="Genomic_DNA"/>
</dbReference>
<feature type="compositionally biased region" description="Basic and acidic residues" evidence="1">
    <location>
        <begin position="32"/>
        <end position="55"/>
    </location>
</feature>
<evidence type="ECO:0000256" key="1">
    <source>
        <dbReference type="SAM" id="MobiDB-lite"/>
    </source>
</evidence>
<evidence type="ECO:0000313" key="2">
    <source>
        <dbReference type="EMBL" id="GAA2415189.1"/>
    </source>
</evidence>
<reference evidence="3" key="1">
    <citation type="journal article" date="2019" name="Int. J. Syst. Evol. Microbiol.">
        <title>The Global Catalogue of Microorganisms (GCM) 10K type strain sequencing project: providing services to taxonomists for standard genome sequencing and annotation.</title>
        <authorList>
            <consortium name="The Broad Institute Genomics Platform"/>
            <consortium name="The Broad Institute Genome Sequencing Center for Infectious Disease"/>
            <person name="Wu L."/>
            <person name="Ma J."/>
        </authorList>
    </citation>
    <scope>NUCLEOTIDE SEQUENCE [LARGE SCALE GENOMIC DNA]</scope>
    <source>
        <strain evidence="3">JCM 4358</strain>
    </source>
</reference>
<sequence>MERAPEQIRRIGAAFATVGDEARRRVRKPAHRAPEPAHQDRGGTPRVHQPDEQSAHRPHQPRTGQGPGAPE</sequence>
<protein>
    <submittedName>
        <fullName evidence="2">Uncharacterized protein</fullName>
    </submittedName>
</protein>
<name>A0ABP5W1L4_9ACTN</name>
<proteinExistence type="predicted"/>
<evidence type="ECO:0000313" key="3">
    <source>
        <dbReference type="Proteomes" id="UP001499986"/>
    </source>
</evidence>